<accession>F9S7G7</accession>
<gene>
    <name evidence="3" type="ORF">VII00023_22809</name>
</gene>
<evidence type="ECO:0000256" key="1">
    <source>
        <dbReference type="SAM" id="Coils"/>
    </source>
</evidence>
<keyword evidence="2" id="KW-0472">Membrane</keyword>
<evidence type="ECO:0000313" key="3">
    <source>
        <dbReference type="EMBL" id="EGU31263.1"/>
    </source>
</evidence>
<evidence type="ECO:0000313" key="4">
    <source>
        <dbReference type="Proteomes" id="UP000004605"/>
    </source>
</evidence>
<keyword evidence="4" id="KW-1185">Reference proteome</keyword>
<organism evidence="3 4">
    <name type="scientific">Vibrio ichthyoenteri ATCC 700023</name>
    <dbReference type="NCBI Taxonomy" id="870968"/>
    <lineage>
        <taxon>Bacteria</taxon>
        <taxon>Pseudomonadati</taxon>
        <taxon>Pseudomonadota</taxon>
        <taxon>Gammaproteobacteria</taxon>
        <taxon>Vibrionales</taxon>
        <taxon>Vibrionaceae</taxon>
        <taxon>Vibrio</taxon>
    </lineage>
</organism>
<keyword evidence="1" id="KW-0175">Coiled coil</keyword>
<feature type="transmembrane region" description="Helical" evidence="2">
    <location>
        <begin position="31"/>
        <end position="53"/>
    </location>
</feature>
<comment type="caution">
    <text evidence="3">The sequence shown here is derived from an EMBL/GenBank/DDBJ whole genome shotgun (WGS) entry which is preliminary data.</text>
</comment>
<proteinExistence type="predicted"/>
<reference evidence="3 4" key="1">
    <citation type="journal article" date="2012" name="Int. J. Syst. Evol. Microbiol.">
        <title>Vibrio caribbeanicus sp. nov., isolated from the marine sponge Scleritoderma cyanea.</title>
        <authorList>
            <person name="Hoffmann M."/>
            <person name="Monday S.R."/>
            <person name="Allard M.W."/>
            <person name="Strain E.A."/>
            <person name="Whittaker P."/>
            <person name="Naum M."/>
            <person name="McCarthy P.J."/>
            <person name="Lopez J.V."/>
            <person name="Fischer M."/>
            <person name="Brown E.W."/>
        </authorList>
    </citation>
    <scope>NUCLEOTIDE SEQUENCE [LARGE SCALE GENOMIC DNA]</scope>
    <source>
        <strain evidence="3 4">ATCC 700023</strain>
    </source>
</reference>
<sequence>MAALGLILDLAKCATPLFIIYLWVQHLRVAAIFGFVLSFILSFVSFSASVAALEAGVIANVQSSNRYQTIETQISEYQLQIKQLRVLAEKQQSAKLITRSQQTLEKIPELLKRINTLSEQQGLFTGNETVLDRFGMVIAYITAAILELLSWLFVCVSFALHRAEHTQTQLRSLKHSQLNLSVFPLEHVNSAQERQTQPHTVVTHLNAVNEPEFNASRAVFNDDSDCRVDRIRSDSQLYSDIRDAILAKSVKPSFRGVALQFKGVSRALISQVLNDLHETGFLKTYRKGFAYV</sequence>
<dbReference type="EMBL" id="AFWF01000294">
    <property type="protein sequence ID" value="EGU31263.1"/>
    <property type="molecule type" value="Genomic_DNA"/>
</dbReference>
<evidence type="ECO:0000256" key="2">
    <source>
        <dbReference type="SAM" id="Phobius"/>
    </source>
</evidence>
<dbReference type="AlphaFoldDB" id="F9S7G7"/>
<name>F9S7G7_9VIBR</name>
<dbReference type="Proteomes" id="UP000004605">
    <property type="component" value="Unassembled WGS sequence"/>
</dbReference>
<feature type="transmembrane region" description="Helical" evidence="2">
    <location>
        <begin position="137"/>
        <end position="160"/>
    </location>
</feature>
<keyword evidence="2" id="KW-0812">Transmembrane</keyword>
<feature type="coiled-coil region" evidence="1">
    <location>
        <begin position="67"/>
        <end position="94"/>
    </location>
</feature>
<feature type="transmembrane region" description="Helical" evidence="2">
    <location>
        <begin position="6"/>
        <end position="24"/>
    </location>
</feature>
<keyword evidence="2" id="KW-1133">Transmembrane helix</keyword>
<protein>
    <submittedName>
        <fullName evidence="3">Uncharacterized protein</fullName>
    </submittedName>
</protein>